<evidence type="ECO:0000313" key="4">
    <source>
        <dbReference type="EMBL" id="GAA2030999.1"/>
    </source>
</evidence>
<evidence type="ECO:0000256" key="1">
    <source>
        <dbReference type="ARBA" id="ARBA00023125"/>
    </source>
</evidence>
<dbReference type="Gene3D" id="1.10.150.130">
    <property type="match status" value="1"/>
</dbReference>
<feature type="compositionally biased region" description="Basic residues" evidence="2">
    <location>
        <begin position="38"/>
        <end position="47"/>
    </location>
</feature>
<gene>
    <name evidence="4" type="ORF">GCM10009720_09090</name>
</gene>
<comment type="caution">
    <text evidence="4">The sequence shown here is derived from an EMBL/GenBank/DDBJ whole genome shotgun (WGS) entry which is preliminary data.</text>
</comment>
<dbReference type="Proteomes" id="UP001501461">
    <property type="component" value="Unassembled WGS sequence"/>
</dbReference>
<feature type="region of interest" description="Disordered" evidence="2">
    <location>
        <begin position="1"/>
        <end position="68"/>
    </location>
</feature>
<evidence type="ECO:0000259" key="3">
    <source>
        <dbReference type="Pfam" id="PF14659"/>
    </source>
</evidence>
<dbReference type="Pfam" id="PF14659">
    <property type="entry name" value="Phage_int_SAM_3"/>
    <property type="match status" value="1"/>
</dbReference>
<evidence type="ECO:0000256" key="2">
    <source>
        <dbReference type="SAM" id="MobiDB-lite"/>
    </source>
</evidence>
<accession>A0ABN2U8K5</accession>
<proteinExistence type="predicted"/>
<dbReference type="SUPFAM" id="SSF56349">
    <property type="entry name" value="DNA breaking-rejoining enzymes"/>
    <property type="match status" value="1"/>
</dbReference>
<protein>
    <recommendedName>
        <fullName evidence="3">Integrase SAM-like N-terminal domain-containing protein</fullName>
    </recommendedName>
</protein>
<sequence>MAAKRSPHRDKGSGGLHKRKSDGMWVATLELPPGPDGKRRRKQAVRKSRGDAQKRLREMRSELDDTGDMSTKSTRLCDWLDTYMQDIAPLRLTPQVLYDRESVIRLFIKPLLGKKFIDRITTDDVRRLHNAVLSTPRDPKMRGKDIKDIPAGTPMLSASYARNAHNALSAALKAAQREQKLRINVCDLVDRPVAGTALDNALTQDQFKRLTKILRDR</sequence>
<dbReference type="EMBL" id="BAAAMN010000014">
    <property type="protein sequence ID" value="GAA2030999.1"/>
    <property type="molecule type" value="Genomic_DNA"/>
</dbReference>
<dbReference type="InterPro" id="IPR010998">
    <property type="entry name" value="Integrase_recombinase_N"/>
</dbReference>
<reference evidence="4 5" key="1">
    <citation type="journal article" date="2019" name="Int. J. Syst. Evol. Microbiol.">
        <title>The Global Catalogue of Microorganisms (GCM) 10K type strain sequencing project: providing services to taxonomists for standard genome sequencing and annotation.</title>
        <authorList>
            <consortium name="The Broad Institute Genomics Platform"/>
            <consortium name="The Broad Institute Genome Sequencing Center for Infectious Disease"/>
            <person name="Wu L."/>
            <person name="Ma J."/>
        </authorList>
    </citation>
    <scope>NUCLEOTIDE SEQUENCE [LARGE SCALE GENOMIC DNA]</scope>
    <source>
        <strain evidence="4 5">JCM 13595</strain>
    </source>
</reference>
<dbReference type="InterPro" id="IPR004107">
    <property type="entry name" value="Integrase_SAM-like_N"/>
</dbReference>
<organism evidence="4 5">
    <name type="scientific">Yaniella flava</name>
    <dbReference type="NCBI Taxonomy" id="287930"/>
    <lineage>
        <taxon>Bacteria</taxon>
        <taxon>Bacillati</taxon>
        <taxon>Actinomycetota</taxon>
        <taxon>Actinomycetes</taxon>
        <taxon>Micrococcales</taxon>
        <taxon>Micrococcaceae</taxon>
        <taxon>Yaniella</taxon>
    </lineage>
</organism>
<feature type="domain" description="Integrase SAM-like N-terminal" evidence="3">
    <location>
        <begin position="78"/>
        <end position="131"/>
    </location>
</feature>
<keyword evidence="5" id="KW-1185">Reference proteome</keyword>
<dbReference type="InterPro" id="IPR011010">
    <property type="entry name" value="DNA_brk_join_enz"/>
</dbReference>
<evidence type="ECO:0000313" key="5">
    <source>
        <dbReference type="Proteomes" id="UP001501461"/>
    </source>
</evidence>
<name>A0ABN2U8K5_9MICC</name>
<feature type="compositionally biased region" description="Basic and acidic residues" evidence="2">
    <location>
        <begin position="48"/>
        <end position="63"/>
    </location>
</feature>
<keyword evidence="1" id="KW-0238">DNA-binding</keyword>